<proteinExistence type="predicted"/>
<evidence type="ECO:0000313" key="2">
    <source>
        <dbReference type="Proteomes" id="UP001165090"/>
    </source>
</evidence>
<evidence type="ECO:0000313" key="1">
    <source>
        <dbReference type="EMBL" id="GLI71423.1"/>
    </source>
</evidence>
<dbReference type="EMBL" id="BSDZ01000112">
    <property type="protein sequence ID" value="GLI71423.1"/>
    <property type="molecule type" value="Genomic_DNA"/>
</dbReference>
<reference evidence="1 2" key="1">
    <citation type="journal article" date="2023" name="IScience">
        <title>Expanded male sex-determining region conserved during the evolution of homothallism in the green alga Volvox.</title>
        <authorList>
            <person name="Yamamoto K."/>
            <person name="Matsuzaki R."/>
            <person name="Mahakham W."/>
            <person name="Heman W."/>
            <person name="Sekimoto H."/>
            <person name="Kawachi M."/>
            <person name="Minakuchi Y."/>
            <person name="Toyoda A."/>
            <person name="Nozaki H."/>
        </authorList>
    </citation>
    <scope>NUCLEOTIDE SEQUENCE [LARGE SCALE GENOMIC DNA]</scope>
    <source>
        <strain evidence="1 2">NIES-4468</strain>
    </source>
</reference>
<sequence length="194" mass="20362">MTLFSTLCQGLDTEAAVPAMTGQYTDLPGLLAGKGNLLQPLVWGGLVTVAHMTSTVTAEGGFVPLHTLRSGPVPDGSCGLQVGSMRGCCRPSTAHASTMQRCRSNFSASREASASLNYFSNLMKYTWVSWESVGSAVALGRLCGAKRRTNIGMGAPTFLGTFLHMQGRVPGSGGLHTVDVVQQGLYARPRPEAG</sequence>
<organism evidence="1 2">
    <name type="scientific">Volvox africanus</name>
    <dbReference type="NCBI Taxonomy" id="51714"/>
    <lineage>
        <taxon>Eukaryota</taxon>
        <taxon>Viridiplantae</taxon>
        <taxon>Chlorophyta</taxon>
        <taxon>core chlorophytes</taxon>
        <taxon>Chlorophyceae</taxon>
        <taxon>CS clade</taxon>
        <taxon>Chlamydomonadales</taxon>
        <taxon>Volvocaceae</taxon>
        <taxon>Volvox</taxon>
    </lineage>
</organism>
<keyword evidence="2" id="KW-1185">Reference proteome</keyword>
<accession>A0ABQ5SPN2</accession>
<protein>
    <submittedName>
        <fullName evidence="1">Uncharacterized protein</fullName>
    </submittedName>
</protein>
<name>A0ABQ5SPN2_9CHLO</name>
<comment type="caution">
    <text evidence="1">The sequence shown here is derived from an EMBL/GenBank/DDBJ whole genome shotgun (WGS) entry which is preliminary data.</text>
</comment>
<gene>
    <name evidence="1" type="ORF">VaNZ11_016637</name>
</gene>
<dbReference type="Proteomes" id="UP001165090">
    <property type="component" value="Unassembled WGS sequence"/>
</dbReference>